<accession>A0A0A8ZBY3</accession>
<name>A0A0A8ZBY3_ARUDO</name>
<sequence length="65" mass="7134">MHLEVLALRGSNGVPCVTGELSKRNEIFFLPKSSPSFAFCCSPSFPKFSLDSIACYHVAPQNRSN</sequence>
<dbReference type="AlphaFoldDB" id="A0A0A8ZBY3"/>
<organism evidence="1">
    <name type="scientific">Arundo donax</name>
    <name type="common">Giant reed</name>
    <name type="synonym">Donax arundinaceus</name>
    <dbReference type="NCBI Taxonomy" id="35708"/>
    <lineage>
        <taxon>Eukaryota</taxon>
        <taxon>Viridiplantae</taxon>
        <taxon>Streptophyta</taxon>
        <taxon>Embryophyta</taxon>
        <taxon>Tracheophyta</taxon>
        <taxon>Spermatophyta</taxon>
        <taxon>Magnoliopsida</taxon>
        <taxon>Liliopsida</taxon>
        <taxon>Poales</taxon>
        <taxon>Poaceae</taxon>
        <taxon>PACMAD clade</taxon>
        <taxon>Arundinoideae</taxon>
        <taxon>Arundineae</taxon>
        <taxon>Arundo</taxon>
    </lineage>
</organism>
<reference evidence="1" key="2">
    <citation type="journal article" date="2015" name="Data Brief">
        <title>Shoot transcriptome of the giant reed, Arundo donax.</title>
        <authorList>
            <person name="Barrero R.A."/>
            <person name="Guerrero F.D."/>
            <person name="Moolhuijzen P."/>
            <person name="Goolsby J.A."/>
            <person name="Tidwell J."/>
            <person name="Bellgard S.E."/>
            <person name="Bellgard M.I."/>
        </authorList>
    </citation>
    <scope>NUCLEOTIDE SEQUENCE</scope>
    <source>
        <tissue evidence="1">Shoot tissue taken approximately 20 cm above the soil surface</tissue>
    </source>
</reference>
<protein>
    <submittedName>
        <fullName evidence="1">Uncharacterized protein</fullName>
    </submittedName>
</protein>
<dbReference type="EMBL" id="GBRH01263660">
    <property type="protein sequence ID" value="JAD34235.1"/>
    <property type="molecule type" value="Transcribed_RNA"/>
</dbReference>
<proteinExistence type="predicted"/>
<reference evidence="1" key="1">
    <citation type="submission" date="2014-09" db="EMBL/GenBank/DDBJ databases">
        <authorList>
            <person name="Magalhaes I.L.F."/>
            <person name="Oliveira U."/>
            <person name="Santos F.R."/>
            <person name="Vidigal T.H.D.A."/>
            <person name="Brescovit A.D."/>
            <person name="Santos A.J."/>
        </authorList>
    </citation>
    <scope>NUCLEOTIDE SEQUENCE</scope>
    <source>
        <tissue evidence="1">Shoot tissue taken approximately 20 cm above the soil surface</tissue>
    </source>
</reference>
<evidence type="ECO:0000313" key="1">
    <source>
        <dbReference type="EMBL" id="JAD34235.1"/>
    </source>
</evidence>